<gene>
    <name evidence="1" type="ORF">F511_19017</name>
</gene>
<protein>
    <submittedName>
        <fullName evidence="1">Uncharacterized protein</fullName>
    </submittedName>
</protein>
<evidence type="ECO:0000313" key="2">
    <source>
        <dbReference type="Proteomes" id="UP000250235"/>
    </source>
</evidence>
<reference evidence="1 2" key="1">
    <citation type="journal article" date="2015" name="Proc. Natl. Acad. Sci. U.S.A.">
        <title>The resurrection genome of Boea hygrometrica: A blueprint for survival of dehydration.</title>
        <authorList>
            <person name="Xiao L."/>
            <person name="Yang G."/>
            <person name="Zhang L."/>
            <person name="Yang X."/>
            <person name="Zhao S."/>
            <person name="Ji Z."/>
            <person name="Zhou Q."/>
            <person name="Hu M."/>
            <person name="Wang Y."/>
            <person name="Chen M."/>
            <person name="Xu Y."/>
            <person name="Jin H."/>
            <person name="Xiao X."/>
            <person name="Hu G."/>
            <person name="Bao F."/>
            <person name="Hu Y."/>
            <person name="Wan P."/>
            <person name="Li L."/>
            <person name="Deng X."/>
            <person name="Kuang T."/>
            <person name="Xiang C."/>
            <person name="Zhu J.K."/>
            <person name="Oliver M.J."/>
            <person name="He Y."/>
        </authorList>
    </citation>
    <scope>NUCLEOTIDE SEQUENCE [LARGE SCALE GENOMIC DNA]</scope>
    <source>
        <strain evidence="2">cv. XS01</strain>
    </source>
</reference>
<sequence>MIEYYNEMHALWQKLDLCYDDDWECKNDSVKYHKSNENDRVFVFLAGLNREFDEVRGRILGRMPLPSLSEVFAEVRREESRRRVMLKDKSSTVPEVSALISGNPATEAPALVSHNLGRFATHQSRPGPKGEGVKCEYCSKPNHTKETCWDLHGKPLNWKPRLPK</sequence>
<keyword evidence="2" id="KW-1185">Reference proteome</keyword>
<name>A0A2Z7C7L9_9LAMI</name>
<accession>A0A2Z7C7L9</accession>
<organism evidence="1 2">
    <name type="scientific">Dorcoceras hygrometricum</name>
    <dbReference type="NCBI Taxonomy" id="472368"/>
    <lineage>
        <taxon>Eukaryota</taxon>
        <taxon>Viridiplantae</taxon>
        <taxon>Streptophyta</taxon>
        <taxon>Embryophyta</taxon>
        <taxon>Tracheophyta</taxon>
        <taxon>Spermatophyta</taxon>
        <taxon>Magnoliopsida</taxon>
        <taxon>eudicotyledons</taxon>
        <taxon>Gunneridae</taxon>
        <taxon>Pentapetalae</taxon>
        <taxon>asterids</taxon>
        <taxon>lamiids</taxon>
        <taxon>Lamiales</taxon>
        <taxon>Gesneriaceae</taxon>
        <taxon>Didymocarpoideae</taxon>
        <taxon>Trichosporeae</taxon>
        <taxon>Loxocarpinae</taxon>
        <taxon>Dorcoceras</taxon>
    </lineage>
</organism>
<dbReference type="PANTHER" id="PTHR34222">
    <property type="entry name" value="GAG_PRE-INTEGRS DOMAIN-CONTAINING PROTEIN"/>
    <property type="match status" value="1"/>
</dbReference>
<dbReference type="OrthoDB" id="1725534at2759"/>
<dbReference type="AlphaFoldDB" id="A0A2Z7C7L9"/>
<proteinExistence type="predicted"/>
<dbReference type="PANTHER" id="PTHR34222:SF40">
    <property type="match status" value="1"/>
</dbReference>
<evidence type="ECO:0000313" key="1">
    <source>
        <dbReference type="EMBL" id="KZV41971.1"/>
    </source>
</evidence>
<dbReference type="Proteomes" id="UP000250235">
    <property type="component" value="Unassembled WGS sequence"/>
</dbReference>
<dbReference type="EMBL" id="KQ999314">
    <property type="protein sequence ID" value="KZV41971.1"/>
    <property type="molecule type" value="Genomic_DNA"/>
</dbReference>